<feature type="chain" id="PRO_5005535367" description="Kazal-like domain-containing protein" evidence="1">
    <location>
        <begin position="31"/>
        <end position="86"/>
    </location>
</feature>
<organism evidence="2 3">
    <name type="scientific">Lucilia cuprina</name>
    <name type="common">Green bottle fly</name>
    <name type="synonym">Australian sheep blowfly</name>
    <dbReference type="NCBI Taxonomy" id="7375"/>
    <lineage>
        <taxon>Eukaryota</taxon>
        <taxon>Metazoa</taxon>
        <taxon>Ecdysozoa</taxon>
        <taxon>Arthropoda</taxon>
        <taxon>Hexapoda</taxon>
        <taxon>Insecta</taxon>
        <taxon>Pterygota</taxon>
        <taxon>Neoptera</taxon>
        <taxon>Endopterygota</taxon>
        <taxon>Diptera</taxon>
        <taxon>Brachycera</taxon>
        <taxon>Muscomorpha</taxon>
        <taxon>Oestroidea</taxon>
        <taxon>Calliphoridae</taxon>
        <taxon>Luciliinae</taxon>
        <taxon>Lucilia</taxon>
    </lineage>
</organism>
<evidence type="ECO:0000256" key="1">
    <source>
        <dbReference type="SAM" id="SignalP"/>
    </source>
</evidence>
<gene>
    <name evidence="2" type="ORF">FF38_02059</name>
</gene>
<sequence length="86" mass="9599">MINNNICKMNINSSTIIFLLIALFAICCYGQAPPFCNSNVAFLCAGGGPSISARPGRYGLCQRYDNKCLVQQLNCIRYRNRQPCMK</sequence>
<dbReference type="EMBL" id="JRES01001246">
    <property type="protein sequence ID" value="KNC24291.1"/>
    <property type="molecule type" value="Genomic_DNA"/>
</dbReference>
<evidence type="ECO:0000313" key="2">
    <source>
        <dbReference type="EMBL" id="KNC24291.1"/>
    </source>
</evidence>
<protein>
    <recommendedName>
        <fullName evidence="4">Kazal-like domain-containing protein</fullName>
    </recommendedName>
</protein>
<name>A0A0L0BW93_LUCCU</name>
<comment type="caution">
    <text evidence="2">The sequence shown here is derived from an EMBL/GenBank/DDBJ whole genome shotgun (WGS) entry which is preliminary data.</text>
</comment>
<reference evidence="2 3" key="1">
    <citation type="journal article" date="2015" name="Nat. Commun.">
        <title>Lucilia cuprina genome unlocks parasitic fly biology to underpin future interventions.</title>
        <authorList>
            <person name="Anstead C.A."/>
            <person name="Korhonen P.K."/>
            <person name="Young N.D."/>
            <person name="Hall R.S."/>
            <person name="Jex A.R."/>
            <person name="Murali S.C."/>
            <person name="Hughes D.S."/>
            <person name="Lee S.F."/>
            <person name="Perry T."/>
            <person name="Stroehlein A.J."/>
            <person name="Ansell B.R."/>
            <person name="Breugelmans B."/>
            <person name="Hofmann A."/>
            <person name="Qu J."/>
            <person name="Dugan S."/>
            <person name="Lee S.L."/>
            <person name="Chao H."/>
            <person name="Dinh H."/>
            <person name="Han Y."/>
            <person name="Doddapaneni H.V."/>
            <person name="Worley K.C."/>
            <person name="Muzny D.M."/>
            <person name="Ioannidis P."/>
            <person name="Waterhouse R.M."/>
            <person name="Zdobnov E.M."/>
            <person name="James P.J."/>
            <person name="Bagnall N.H."/>
            <person name="Kotze A.C."/>
            <person name="Gibbs R.A."/>
            <person name="Richards S."/>
            <person name="Batterham P."/>
            <person name="Gasser R.B."/>
        </authorList>
    </citation>
    <scope>NUCLEOTIDE SEQUENCE [LARGE SCALE GENOMIC DNA]</scope>
    <source>
        <strain evidence="2 3">LS</strain>
        <tissue evidence="2">Full body</tissue>
    </source>
</reference>
<dbReference type="OrthoDB" id="7925822at2759"/>
<accession>A0A0L0BW93</accession>
<evidence type="ECO:0008006" key="4">
    <source>
        <dbReference type="Google" id="ProtNLM"/>
    </source>
</evidence>
<evidence type="ECO:0000313" key="3">
    <source>
        <dbReference type="Proteomes" id="UP000037069"/>
    </source>
</evidence>
<dbReference type="Proteomes" id="UP000037069">
    <property type="component" value="Unassembled WGS sequence"/>
</dbReference>
<feature type="signal peptide" evidence="1">
    <location>
        <begin position="1"/>
        <end position="30"/>
    </location>
</feature>
<keyword evidence="3" id="KW-1185">Reference proteome</keyword>
<dbReference type="AlphaFoldDB" id="A0A0L0BW93"/>
<keyword evidence="1" id="KW-0732">Signal</keyword>
<proteinExistence type="predicted"/>